<protein>
    <submittedName>
        <fullName evidence="2">Uncharacterized protein</fullName>
    </submittedName>
</protein>
<feature type="compositionally biased region" description="Acidic residues" evidence="1">
    <location>
        <begin position="137"/>
        <end position="151"/>
    </location>
</feature>
<dbReference type="EMBL" id="MU004316">
    <property type="protein sequence ID" value="KAF2658275.1"/>
    <property type="molecule type" value="Genomic_DNA"/>
</dbReference>
<dbReference type="AlphaFoldDB" id="A0A6A6TE42"/>
<organism evidence="2 3">
    <name type="scientific">Lophiostoma macrostomum CBS 122681</name>
    <dbReference type="NCBI Taxonomy" id="1314788"/>
    <lineage>
        <taxon>Eukaryota</taxon>
        <taxon>Fungi</taxon>
        <taxon>Dikarya</taxon>
        <taxon>Ascomycota</taxon>
        <taxon>Pezizomycotina</taxon>
        <taxon>Dothideomycetes</taxon>
        <taxon>Pleosporomycetidae</taxon>
        <taxon>Pleosporales</taxon>
        <taxon>Lophiostomataceae</taxon>
        <taxon>Lophiostoma</taxon>
    </lineage>
</organism>
<keyword evidence="3" id="KW-1185">Reference proteome</keyword>
<name>A0A6A6TE42_9PLEO</name>
<proteinExistence type="predicted"/>
<evidence type="ECO:0000256" key="1">
    <source>
        <dbReference type="SAM" id="MobiDB-lite"/>
    </source>
</evidence>
<accession>A0A6A6TE42</accession>
<evidence type="ECO:0000313" key="2">
    <source>
        <dbReference type="EMBL" id="KAF2658275.1"/>
    </source>
</evidence>
<gene>
    <name evidence="2" type="ORF">K491DRAFT_274346</name>
</gene>
<dbReference type="OrthoDB" id="3781687at2759"/>
<feature type="compositionally biased region" description="Basic and acidic residues" evidence="1">
    <location>
        <begin position="112"/>
        <end position="132"/>
    </location>
</feature>
<sequence length="185" mass="21758">MGRYETLNIASQNLVDAVIPGIMANFGIDNILDVIPEDVRMRTWDCDRREWVFNKSEDDARNWGLQFLKDLLSISRVKAGKLDEFQEELQEKIDAHEDHPWAKLQDIKDIKDHYDPPKKLKTDTSFTRKPESSGESSSDDSYFEELVEIEEPGTNKRRHKSLKSSREKERYESRRQEKRTFGFGF</sequence>
<feature type="compositionally biased region" description="Basic and acidic residues" evidence="1">
    <location>
        <begin position="164"/>
        <end position="185"/>
    </location>
</feature>
<reference evidence="2" key="1">
    <citation type="journal article" date="2020" name="Stud. Mycol.">
        <title>101 Dothideomycetes genomes: a test case for predicting lifestyles and emergence of pathogens.</title>
        <authorList>
            <person name="Haridas S."/>
            <person name="Albert R."/>
            <person name="Binder M."/>
            <person name="Bloem J."/>
            <person name="Labutti K."/>
            <person name="Salamov A."/>
            <person name="Andreopoulos B."/>
            <person name="Baker S."/>
            <person name="Barry K."/>
            <person name="Bills G."/>
            <person name="Bluhm B."/>
            <person name="Cannon C."/>
            <person name="Castanera R."/>
            <person name="Culley D."/>
            <person name="Daum C."/>
            <person name="Ezra D."/>
            <person name="Gonzalez J."/>
            <person name="Henrissat B."/>
            <person name="Kuo A."/>
            <person name="Liang C."/>
            <person name="Lipzen A."/>
            <person name="Lutzoni F."/>
            <person name="Magnuson J."/>
            <person name="Mondo S."/>
            <person name="Nolan M."/>
            <person name="Ohm R."/>
            <person name="Pangilinan J."/>
            <person name="Park H.-J."/>
            <person name="Ramirez L."/>
            <person name="Alfaro M."/>
            <person name="Sun H."/>
            <person name="Tritt A."/>
            <person name="Yoshinaga Y."/>
            <person name="Zwiers L.-H."/>
            <person name="Turgeon B."/>
            <person name="Goodwin S."/>
            <person name="Spatafora J."/>
            <person name="Crous P."/>
            <person name="Grigoriev I."/>
        </authorList>
    </citation>
    <scope>NUCLEOTIDE SEQUENCE</scope>
    <source>
        <strain evidence="2">CBS 122681</strain>
    </source>
</reference>
<feature type="region of interest" description="Disordered" evidence="1">
    <location>
        <begin position="112"/>
        <end position="185"/>
    </location>
</feature>
<dbReference type="Proteomes" id="UP000799324">
    <property type="component" value="Unassembled WGS sequence"/>
</dbReference>
<evidence type="ECO:0000313" key="3">
    <source>
        <dbReference type="Proteomes" id="UP000799324"/>
    </source>
</evidence>